<keyword evidence="2" id="KW-1133">Transmembrane helix</keyword>
<feature type="transmembrane region" description="Helical" evidence="2">
    <location>
        <begin position="52"/>
        <end position="73"/>
    </location>
</feature>
<keyword evidence="2" id="KW-0812">Transmembrane</keyword>
<evidence type="ECO:0000256" key="1">
    <source>
        <dbReference type="SAM" id="MobiDB-lite"/>
    </source>
</evidence>
<accession>X1ANA9</accession>
<dbReference type="AlphaFoldDB" id="X1ANA9"/>
<feature type="region of interest" description="Disordered" evidence="1">
    <location>
        <begin position="199"/>
        <end position="231"/>
    </location>
</feature>
<proteinExistence type="predicted"/>
<organism evidence="3">
    <name type="scientific">marine sediment metagenome</name>
    <dbReference type="NCBI Taxonomy" id="412755"/>
    <lineage>
        <taxon>unclassified sequences</taxon>
        <taxon>metagenomes</taxon>
        <taxon>ecological metagenomes</taxon>
    </lineage>
</organism>
<feature type="non-terminal residue" evidence="3">
    <location>
        <position position="1"/>
    </location>
</feature>
<feature type="non-terminal residue" evidence="3">
    <location>
        <position position="295"/>
    </location>
</feature>
<sequence>LTIHEKFADKRGKCTHCGEPITVPAAFPDDTVPFAQQPTTPDVLPNSQFNHWLVFGVIGALVVMLLLIVPYFFSNGSTEEESSKMIQVTQESGSQTSPERFQDREAAANVTVDEATDMPPDGFREQESHLDGCENRPPGTVCLKFDDGYIWIIRGSVLGWEDRTVNGKTVQVAIGTGGMEYEYMLDTDWVRELSNNPIASSVNVPRSDPSARPGPTSPRAPDNRNIVPSTPSAVSADDVIIPDFIKMKISGVAEIKSFTHKKIRTPGHKWTFEEGRDRRFFMGLGVSMVESARVG</sequence>
<keyword evidence="2" id="KW-0472">Membrane</keyword>
<evidence type="ECO:0000313" key="3">
    <source>
        <dbReference type="EMBL" id="GAG84149.1"/>
    </source>
</evidence>
<protein>
    <submittedName>
        <fullName evidence="3">Uncharacterized protein</fullName>
    </submittedName>
</protein>
<evidence type="ECO:0000256" key="2">
    <source>
        <dbReference type="SAM" id="Phobius"/>
    </source>
</evidence>
<comment type="caution">
    <text evidence="3">The sequence shown here is derived from an EMBL/GenBank/DDBJ whole genome shotgun (WGS) entry which is preliminary data.</text>
</comment>
<name>X1ANA9_9ZZZZ</name>
<dbReference type="EMBL" id="BART01019280">
    <property type="protein sequence ID" value="GAG84149.1"/>
    <property type="molecule type" value="Genomic_DNA"/>
</dbReference>
<gene>
    <name evidence="3" type="ORF">S01H4_36124</name>
</gene>
<reference evidence="3" key="1">
    <citation type="journal article" date="2014" name="Front. Microbiol.">
        <title>High frequency of phylogenetically diverse reductive dehalogenase-homologous genes in deep subseafloor sedimentary metagenomes.</title>
        <authorList>
            <person name="Kawai M."/>
            <person name="Futagami T."/>
            <person name="Toyoda A."/>
            <person name="Takaki Y."/>
            <person name="Nishi S."/>
            <person name="Hori S."/>
            <person name="Arai W."/>
            <person name="Tsubouchi T."/>
            <person name="Morono Y."/>
            <person name="Uchiyama I."/>
            <person name="Ito T."/>
            <person name="Fujiyama A."/>
            <person name="Inagaki F."/>
            <person name="Takami H."/>
        </authorList>
    </citation>
    <scope>NUCLEOTIDE SEQUENCE</scope>
    <source>
        <strain evidence="3">Expedition CK06-06</strain>
    </source>
</reference>